<keyword evidence="3" id="KW-1133">Transmembrane helix</keyword>
<dbReference type="CDD" id="cd03263">
    <property type="entry name" value="ABC_subfamily_A"/>
    <property type="match status" value="1"/>
</dbReference>
<proteinExistence type="predicted"/>
<keyword evidence="6" id="KW-1185">Reference proteome</keyword>
<dbReference type="Pfam" id="PF23321">
    <property type="entry name" value="R1_ABCA1"/>
    <property type="match status" value="1"/>
</dbReference>
<dbReference type="Gene3D" id="3.40.50.300">
    <property type="entry name" value="P-loop containing nucleotide triphosphate hydrolases"/>
    <property type="match status" value="1"/>
</dbReference>
<dbReference type="InterPro" id="IPR056264">
    <property type="entry name" value="R2_ABCA1-4-like"/>
</dbReference>
<dbReference type="InterPro" id="IPR003593">
    <property type="entry name" value="AAA+_ATPase"/>
</dbReference>
<reference evidence="5 6" key="1">
    <citation type="submission" date="2024-08" db="EMBL/GenBank/DDBJ databases">
        <authorList>
            <person name="Cucini C."/>
            <person name="Frati F."/>
        </authorList>
    </citation>
    <scope>NUCLEOTIDE SEQUENCE [LARGE SCALE GENOMIC DNA]</scope>
</reference>
<dbReference type="PROSITE" id="PS50893">
    <property type="entry name" value="ABC_TRANSPORTER_2"/>
    <property type="match status" value="1"/>
</dbReference>
<evidence type="ECO:0000313" key="5">
    <source>
        <dbReference type="EMBL" id="CAL8124332.1"/>
    </source>
</evidence>
<protein>
    <recommendedName>
        <fullName evidence="4">ABC transporter domain-containing protein</fullName>
    </recommendedName>
</protein>
<evidence type="ECO:0000313" key="6">
    <source>
        <dbReference type="Proteomes" id="UP001642540"/>
    </source>
</evidence>
<dbReference type="PROSITE" id="PS00211">
    <property type="entry name" value="ABC_TRANSPORTER_1"/>
    <property type="match status" value="1"/>
</dbReference>
<sequence length="549" mass="61079">MAYAFAAIPFSYFFSLFVSTVSGGLSTFSGILITSGVVLSLIVESMETSEKSWLWIIALICRWTGRLFPTFGASMATMKFVQIASKNGRCHLLSDEAKNIICNPSVGLPPELRQCCDNCKVLPGVTCFAPEPSITWSYEVPSSKGLDLVPGVGEELFCLVILALLYQLLLLLLEYKVLQNFCGIVLKNTKMFEKEVTDDDDVIAESKRVAELVKNDRVHEVALVVENFCKGYDSFAAVSMLSFGVHHGECFGLLGINGAGKTTTFEMLTGDKRKSFGNAYGFRKTLDKNRCEFLSNIGYCPQYDGVIEVFSGRQMLQLFSRLRGIPGRAAIDEADEWLNKMGLLESANAQCKNYSGGMKRRLSVAMAMIGDPPLLLLDEPTSGVDPVSRRQFWDVLNSVRDSGQSILLTSHSMDECEALCSRLGIMVNGQLQCLGGVQHLKSKFAQGYTLSLKLKLVNPDSPELQNLREEISDKFKPCVLKDIHQNVLQYQLLNITLGWDEVFKTMEGLKTSFENLIEDYSLNETGLEEVFLSFARKQHENKKENKGQS</sequence>
<name>A0ABP1REX1_9HEXA</name>
<feature type="transmembrane region" description="Helical" evidence="3">
    <location>
        <begin position="12"/>
        <end position="33"/>
    </location>
</feature>
<keyword evidence="3" id="KW-0472">Membrane</keyword>
<comment type="caution">
    <text evidence="5">The sequence shown here is derived from an EMBL/GenBank/DDBJ whole genome shotgun (WGS) entry which is preliminary data.</text>
</comment>
<keyword evidence="3" id="KW-0812">Transmembrane</keyword>
<dbReference type="InterPro" id="IPR017871">
    <property type="entry name" value="ABC_transporter-like_CS"/>
</dbReference>
<accession>A0ABP1REX1</accession>
<dbReference type="InterPro" id="IPR026082">
    <property type="entry name" value="ABCA"/>
</dbReference>
<dbReference type="SMART" id="SM00382">
    <property type="entry name" value="AAA"/>
    <property type="match status" value="1"/>
</dbReference>
<organism evidence="5 6">
    <name type="scientific">Orchesella dallaii</name>
    <dbReference type="NCBI Taxonomy" id="48710"/>
    <lineage>
        <taxon>Eukaryota</taxon>
        <taxon>Metazoa</taxon>
        <taxon>Ecdysozoa</taxon>
        <taxon>Arthropoda</taxon>
        <taxon>Hexapoda</taxon>
        <taxon>Collembola</taxon>
        <taxon>Entomobryomorpha</taxon>
        <taxon>Entomobryoidea</taxon>
        <taxon>Orchesellidae</taxon>
        <taxon>Orchesellinae</taxon>
        <taxon>Orchesella</taxon>
    </lineage>
</organism>
<dbReference type="SUPFAM" id="SSF52540">
    <property type="entry name" value="P-loop containing nucleoside triphosphate hydrolases"/>
    <property type="match status" value="1"/>
</dbReference>
<dbReference type="InterPro" id="IPR027417">
    <property type="entry name" value="P-loop_NTPase"/>
</dbReference>
<dbReference type="PANTHER" id="PTHR19229">
    <property type="entry name" value="ATP-BINDING CASSETTE TRANSPORTER SUBFAMILY A ABCA"/>
    <property type="match status" value="1"/>
</dbReference>
<keyword evidence="1" id="KW-0547">Nucleotide-binding</keyword>
<evidence type="ECO:0000256" key="1">
    <source>
        <dbReference type="ARBA" id="ARBA00022741"/>
    </source>
</evidence>
<dbReference type="InterPro" id="IPR003439">
    <property type="entry name" value="ABC_transporter-like_ATP-bd"/>
</dbReference>
<evidence type="ECO:0000256" key="3">
    <source>
        <dbReference type="SAM" id="Phobius"/>
    </source>
</evidence>
<dbReference type="Pfam" id="PF00005">
    <property type="entry name" value="ABC_tran"/>
    <property type="match status" value="1"/>
</dbReference>
<gene>
    <name evidence="5" type="ORF">ODALV1_LOCUS20571</name>
</gene>
<dbReference type="PANTHER" id="PTHR19229:SF250">
    <property type="entry name" value="ABC TRANSPORTER DOMAIN-CONTAINING PROTEIN-RELATED"/>
    <property type="match status" value="1"/>
</dbReference>
<dbReference type="EMBL" id="CAXLJM020000068">
    <property type="protein sequence ID" value="CAL8124332.1"/>
    <property type="molecule type" value="Genomic_DNA"/>
</dbReference>
<dbReference type="Proteomes" id="UP001642540">
    <property type="component" value="Unassembled WGS sequence"/>
</dbReference>
<evidence type="ECO:0000259" key="4">
    <source>
        <dbReference type="PROSITE" id="PS50893"/>
    </source>
</evidence>
<evidence type="ECO:0000256" key="2">
    <source>
        <dbReference type="ARBA" id="ARBA00022840"/>
    </source>
</evidence>
<keyword evidence="2" id="KW-0067">ATP-binding</keyword>
<feature type="domain" description="ABC transporter" evidence="4">
    <location>
        <begin position="223"/>
        <end position="453"/>
    </location>
</feature>